<dbReference type="InterPro" id="IPR037736">
    <property type="entry name" value="PSA3"/>
</dbReference>
<proteinExistence type="predicted"/>
<reference evidence="1" key="2">
    <citation type="submission" date="2023-02" db="EMBL/GenBank/DDBJ databases">
        <authorList>
            <person name="Swenson N.G."/>
            <person name="Wegrzyn J.L."/>
            <person name="Mcevoy S.L."/>
        </authorList>
    </citation>
    <scope>NUCLEOTIDE SEQUENCE</scope>
    <source>
        <strain evidence="1">91603</strain>
        <tissue evidence="1">Leaf</tissue>
    </source>
</reference>
<accession>A0AAD5NIF1</accession>
<dbReference type="EMBL" id="JAJSOW010000106">
    <property type="protein sequence ID" value="KAI9160764.1"/>
    <property type="molecule type" value="Genomic_DNA"/>
</dbReference>
<evidence type="ECO:0000313" key="2">
    <source>
        <dbReference type="Proteomes" id="UP001064489"/>
    </source>
</evidence>
<reference evidence="1" key="1">
    <citation type="journal article" date="2022" name="Plant J.">
        <title>Strategies of tolerance reflected in two North American maple genomes.</title>
        <authorList>
            <person name="McEvoy S.L."/>
            <person name="Sezen U.U."/>
            <person name="Trouern-Trend A."/>
            <person name="McMahon S.M."/>
            <person name="Schaberg P.G."/>
            <person name="Yang J."/>
            <person name="Wegrzyn J.L."/>
            <person name="Swenson N.G."/>
        </authorList>
    </citation>
    <scope>NUCLEOTIDE SEQUENCE</scope>
    <source>
        <strain evidence="1">91603</strain>
    </source>
</reference>
<organism evidence="1 2">
    <name type="scientific">Acer negundo</name>
    <name type="common">Box elder</name>
    <dbReference type="NCBI Taxonomy" id="4023"/>
    <lineage>
        <taxon>Eukaryota</taxon>
        <taxon>Viridiplantae</taxon>
        <taxon>Streptophyta</taxon>
        <taxon>Embryophyta</taxon>
        <taxon>Tracheophyta</taxon>
        <taxon>Spermatophyta</taxon>
        <taxon>Magnoliopsida</taxon>
        <taxon>eudicotyledons</taxon>
        <taxon>Gunneridae</taxon>
        <taxon>Pentapetalae</taxon>
        <taxon>rosids</taxon>
        <taxon>malvids</taxon>
        <taxon>Sapindales</taxon>
        <taxon>Sapindaceae</taxon>
        <taxon>Hippocastanoideae</taxon>
        <taxon>Acereae</taxon>
        <taxon>Acer</taxon>
    </lineage>
</organism>
<keyword evidence="2" id="KW-1185">Reference proteome</keyword>
<gene>
    <name evidence="1" type="ORF">LWI28_011288</name>
</gene>
<sequence>MATCQHLDRGEADDDDELEIVCEIEKVDEEVKAGDPLYVLMFYWLIVVGAGLLKSEEILEGASKLSISNDVEFEEQKFIALMNEAREMSKVECCHSKHPNGDLCREGSRSCLHLLLWQGTDRRRR</sequence>
<dbReference type="Proteomes" id="UP001064489">
    <property type="component" value="Chromosome 2"/>
</dbReference>
<dbReference type="GO" id="GO:0048564">
    <property type="term" value="P:photosystem I assembly"/>
    <property type="evidence" value="ECO:0007669"/>
    <property type="project" value="InterPro"/>
</dbReference>
<comment type="caution">
    <text evidence="1">The sequence shown here is derived from an EMBL/GenBank/DDBJ whole genome shotgun (WGS) entry which is preliminary data.</text>
</comment>
<dbReference type="PANTHER" id="PTHR36770">
    <property type="entry name" value="PHOTOSYSTEM I ASSEMBLY FACTOR PSA3, CHLOROPLASTIC"/>
    <property type="match status" value="1"/>
</dbReference>
<dbReference type="AlphaFoldDB" id="A0AAD5NIF1"/>
<name>A0AAD5NIF1_ACENE</name>
<evidence type="ECO:0000313" key="1">
    <source>
        <dbReference type="EMBL" id="KAI9160764.1"/>
    </source>
</evidence>
<dbReference type="PANTHER" id="PTHR36770:SF1">
    <property type="entry name" value="PHOTOSYSTEM I ASSEMBLY FACTOR PSA3, CHLOROPLASTIC"/>
    <property type="match status" value="1"/>
</dbReference>
<protein>
    <submittedName>
        <fullName evidence="1">Uncharacterized protein</fullName>
    </submittedName>
</protein>